<dbReference type="NCBIfam" id="TIGR01988">
    <property type="entry name" value="Ubi-OHases"/>
    <property type="match status" value="1"/>
</dbReference>
<protein>
    <submittedName>
        <fullName evidence="9">2-octaprenyl-6-methoxyphenol hydroxylase /2-octaprenyl-3-methyl-6-methoxy-1,4-benzoquinol hydroxylase</fullName>
    </submittedName>
</protein>
<evidence type="ECO:0000256" key="7">
    <source>
        <dbReference type="ARBA" id="ARBA00023033"/>
    </source>
</evidence>
<reference evidence="10" key="1">
    <citation type="submission" date="2016-10" db="EMBL/GenBank/DDBJ databases">
        <authorList>
            <person name="Varghese N."/>
            <person name="Submissions S."/>
        </authorList>
    </citation>
    <scope>NUCLEOTIDE SEQUENCE [LARGE SCALE GENOMIC DNA]</scope>
    <source>
        <strain evidence="10">DSM 23317</strain>
    </source>
</reference>
<dbReference type="InterPro" id="IPR010971">
    <property type="entry name" value="UbiH/COQ6"/>
</dbReference>
<evidence type="ECO:0000256" key="3">
    <source>
        <dbReference type="ARBA" id="ARBA00005349"/>
    </source>
</evidence>
<dbReference type="GO" id="GO:0071949">
    <property type="term" value="F:FAD binding"/>
    <property type="evidence" value="ECO:0007669"/>
    <property type="project" value="InterPro"/>
</dbReference>
<dbReference type="AlphaFoldDB" id="A0A1G8T064"/>
<sequence length="406" mass="44103">MEQVDIAIVGGGMAGTTLALALARQEFCAAGEAPRRWRVALIEAQPVSDDDHPGFDSRAIALAYGSVEHYRQLGLWPSLASGAAAIDTIHVSDRGHWGQVRMSAAEQGVDALGQVVELERVGPALHRALVDTQVQVHCPEQLVSMTQHRDHCELTLTSGQALKAGLVVAADGGSSLVRQQLNLPLQRSDYQQVAVIANVRMAEAGATAFERFTDEGPLALLPMSDGRYSLVWVRSQLQAERILQLSDAAFAAELQRAFGFRLGPVEKVGKRASYPLVLQRVCKPVHHRVVLIGNAAQTLHPIAGQGFNLGLRDVMTLSQRLDQSLQQQADPGAFSVLDDYWCARQADVERTVSLTNGLVKLFSNNNPVLQVGRNLGLMAMDWMPTLAQGLVSQTMGQRSSVRKAQW</sequence>
<dbReference type="GO" id="GO:0008681">
    <property type="term" value="F:2-octaprenyl-6-methoxyphenol hydroxylase activity"/>
    <property type="evidence" value="ECO:0007669"/>
    <property type="project" value="InterPro"/>
</dbReference>
<dbReference type="GO" id="GO:0006744">
    <property type="term" value="P:ubiquinone biosynthetic process"/>
    <property type="evidence" value="ECO:0007669"/>
    <property type="project" value="UniProtKB-UniPathway"/>
</dbReference>
<keyword evidence="4" id="KW-0285">Flavoprotein</keyword>
<dbReference type="PANTHER" id="PTHR43876">
    <property type="entry name" value="UBIQUINONE BIOSYNTHESIS MONOOXYGENASE COQ6, MITOCHONDRIAL"/>
    <property type="match status" value="1"/>
</dbReference>
<dbReference type="NCBIfam" id="NF004356">
    <property type="entry name" value="PRK05732.1"/>
    <property type="match status" value="1"/>
</dbReference>
<keyword evidence="7" id="KW-0503">Monooxygenase</keyword>
<dbReference type="InterPro" id="IPR002938">
    <property type="entry name" value="FAD-bd"/>
</dbReference>
<dbReference type="Proteomes" id="UP000199527">
    <property type="component" value="Unassembled WGS sequence"/>
</dbReference>
<evidence type="ECO:0000256" key="1">
    <source>
        <dbReference type="ARBA" id="ARBA00001974"/>
    </source>
</evidence>
<evidence type="ECO:0000313" key="9">
    <source>
        <dbReference type="EMBL" id="SDJ34784.1"/>
    </source>
</evidence>
<evidence type="ECO:0000256" key="2">
    <source>
        <dbReference type="ARBA" id="ARBA00004749"/>
    </source>
</evidence>
<dbReference type="InterPro" id="IPR018168">
    <property type="entry name" value="Ubi_Hdrlase_CS"/>
</dbReference>
<feature type="domain" description="FAD-binding" evidence="8">
    <location>
        <begin position="4"/>
        <end position="352"/>
    </location>
</feature>
<keyword evidence="5" id="KW-0274">FAD</keyword>
<evidence type="ECO:0000313" key="10">
    <source>
        <dbReference type="Proteomes" id="UP000199527"/>
    </source>
</evidence>
<dbReference type="PRINTS" id="PR00420">
    <property type="entry name" value="RNGMNOXGNASE"/>
</dbReference>
<dbReference type="Gene3D" id="3.50.50.60">
    <property type="entry name" value="FAD/NAD(P)-binding domain"/>
    <property type="match status" value="2"/>
</dbReference>
<dbReference type="InterPro" id="IPR011295">
    <property type="entry name" value="UbiH"/>
</dbReference>
<comment type="cofactor">
    <cofactor evidence="1">
        <name>FAD</name>
        <dbReference type="ChEBI" id="CHEBI:57692"/>
    </cofactor>
</comment>
<comment type="pathway">
    <text evidence="2">Cofactor biosynthesis; ubiquinone biosynthesis.</text>
</comment>
<gene>
    <name evidence="9" type="ORF">SAMN04488540_10763</name>
</gene>
<dbReference type="PANTHER" id="PTHR43876:SF8">
    <property type="entry name" value="2-OCTAPRENYL-6-METHOXYPHENOL HYDROXYLASE"/>
    <property type="match status" value="1"/>
</dbReference>
<evidence type="ECO:0000259" key="8">
    <source>
        <dbReference type="Pfam" id="PF01494"/>
    </source>
</evidence>
<dbReference type="InterPro" id="IPR051205">
    <property type="entry name" value="UbiH/COQ6_monooxygenase"/>
</dbReference>
<evidence type="ECO:0000256" key="6">
    <source>
        <dbReference type="ARBA" id="ARBA00023002"/>
    </source>
</evidence>
<dbReference type="OrthoDB" id="9769565at2"/>
<evidence type="ECO:0000256" key="4">
    <source>
        <dbReference type="ARBA" id="ARBA00022630"/>
    </source>
</evidence>
<dbReference type="PROSITE" id="PS01304">
    <property type="entry name" value="UBIH"/>
    <property type="match status" value="1"/>
</dbReference>
<dbReference type="NCBIfam" id="TIGR01984">
    <property type="entry name" value="UbiH"/>
    <property type="match status" value="1"/>
</dbReference>
<dbReference type="SUPFAM" id="SSF51905">
    <property type="entry name" value="FAD/NAD(P)-binding domain"/>
    <property type="match status" value="1"/>
</dbReference>
<keyword evidence="10" id="KW-1185">Reference proteome</keyword>
<dbReference type="RefSeq" id="WP_090365146.1">
    <property type="nucleotide sequence ID" value="NZ_FNEM01000007.1"/>
</dbReference>
<dbReference type="InterPro" id="IPR036188">
    <property type="entry name" value="FAD/NAD-bd_sf"/>
</dbReference>
<organism evidence="9 10">
    <name type="scientific">Ferrimonas sediminum</name>
    <dbReference type="NCBI Taxonomy" id="718193"/>
    <lineage>
        <taxon>Bacteria</taxon>
        <taxon>Pseudomonadati</taxon>
        <taxon>Pseudomonadota</taxon>
        <taxon>Gammaproteobacteria</taxon>
        <taxon>Alteromonadales</taxon>
        <taxon>Ferrimonadaceae</taxon>
        <taxon>Ferrimonas</taxon>
    </lineage>
</organism>
<evidence type="ECO:0000256" key="5">
    <source>
        <dbReference type="ARBA" id="ARBA00022827"/>
    </source>
</evidence>
<comment type="similarity">
    <text evidence="3">Belongs to the UbiH/COQ6 family.</text>
</comment>
<keyword evidence="6" id="KW-0560">Oxidoreductase</keyword>
<proteinExistence type="inferred from homology"/>
<dbReference type="EMBL" id="FNEM01000007">
    <property type="protein sequence ID" value="SDJ34784.1"/>
    <property type="molecule type" value="Genomic_DNA"/>
</dbReference>
<name>A0A1G8T064_9GAMM</name>
<accession>A0A1G8T064</accession>
<dbReference type="Pfam" id="PF01494">
    <property type="entry name" value="FAD_binding_3"/>
    <property type="match status" value="1"/>
</dbReference>
<dbReference type="UniPathway" id="UPA00232"/>